<dbReference type="PROSITE" id="PS01081">
    <property type="entry name" value="HTH_TETR_1"/>
    <property type="match status" value="1"/>
</dbReference>
<dbReference type="PANTHER" id="PTHR30055:SF234">
    <property type="entry name" value="HTH-TYPE TRANSCRIPTIONAL REGULATOR BETI"/>
    <property type="match status" value="1"/>
</dbReference>
<name>A0A3N6PY98_9BURK</name>
<dbReference type="EMBL" id="RQIS01000011">
    <property type="protein sequence ID" value="RQH05036.1"/>
    <property type="molecule type" value="Genomic_DNA"/>
</dbReference>
<dbReference type="PROSITE" id="PS50977">
    <property type="entry name" value="HTH_TETR_2"/>
    <property type="match status" value="1"/>
</dbReference>
<evidence type="ECO:0000256" key="4">
    <source>
        <dbReference type="ARBA" id="ARBA00023163"/>
    </source>
</evidence>
<keyword evidence="4" id="KW-0804">Transcription</keyword>
<proteinExistence type="predicted"/>
<feature type="DNA-binding region" description="H-T-H motif" evidence="5">
    <location>
        <begin position="43"/>
        <end position="62"/>
    </location>
</feature>
<sequence length="207" mass="23753">MEDFDEDTPGDVSIRERHRQITRMAILDAAHAVFHKHGLRAATIDQITSAAQINRATFYLHFKDKIDVAANLARRLVTRHKEHYGELATLRSPTRASVRKWVERYLAFVEEERLLTAMLNEATSAEPAFAQEHLDYVGRIADTRLETLLARATGKPREVLRSKLILLQMMMSHYAYYTVGQALTFPGKFPLDALADIWWNEVFSPQT</sequence>
<evidence type="ECO:0000256" key="2">
    <source>
        <dbReference type="ARBA" id="ARBA00023015"/>
    </source>
</evidence>
<dbReference type="PRINTS" id="PR00455">
    <property type="entry name" value="HTHTETR"/>
</dbReference>
<dbReference type="PANTHER" id="PTHR30055">
    <property type="entry name" value="HTH-TYPE TRANSCRIPTIONAL REGULATOR RUTR"/>
    <property type="match status" value="1"/>
</dbReference>
<accession>A0A3N6PY98</accession>
<comment type="caution">
    <text evidence="7">The sequence shown here is derived from an EMBL/GenBank/DDBJ whole genome shotgun (WGS) entry which is preliminary data.</text>
</comment>
<dbReference type="Gene3D" id="1.10.357.10">
    <property type="entry name" value="Tetracycline Repressor, domain 2"/>
    <property type="match status" value="1"/>
</dbReference>
<evidence type="ECO:0000256" key="3">
    <source>
        <dbReference type="ARBA" id="ARBA00023125"/>
    </source>
</evidence>
<gene>
    <name evidence="7" type="ORF">D1Y85_16675</name>
</gene>
<dbReference type="InterPro" id="IPR050109">
    <property type="entry name" value="HTH-type_TetR-like_transc_reg"/>
</dbReference>
<dbReference type="SUPFAM" id="SSF46689">
    <property type="entry name" value="Homeodomain-like"/>
    <property type="match status" value="1"/>
</dbReference>
<dbReference type="InterPro" id="IPR001647">
    <property type="entry name" value="HTH_TetR"/>
</dbReference>
<dbReference type="Pfam" id="PF00440">
    <property type="entry name" value="TetR_N"/>
    <property type="match status" value="1"/>
</dbReference>
<organism evidence="7 8">
    <name type="scientific">Paraburkholderia dinghuensis</name>
    <dbReference type="NCBI Taxonomy" id="2305225"/>
    <lineage>
        <taxon>Bacteria</taxon>
        <taxon>Pseudomonadati</taxon>
        <taxon>Pseudomonadota</taxon>
        <taxon>Betaproteobacteria</taxon>
        <taxon>Burkholderiales</taxon>
        <taxon>Burkholderiaceae</taxon>
        <taxon>Paraburkholderia</taxon>
    </lineage>
</organism>
<keyword evidence="8" id="KW-1185">Reference proteome</keyword>
<evidence type="ECO:0000313" key="8">
    <source>
        <dbReference type="Proteomes" id="UP000272778"/>
    </source>
</evidence>
<evidence type="ECO:0000256" key="1">
    <source>
        <dbReference type="ARBA" id="ARBA00022491"/>
    </source>
</evidence>
<protein>
    <submittedName>
        <fullName evidence="7">TetR/AcrR family transcriptional regulator</fullName>
    </submittedName>
</protein>
<dbReference type="GO" id="GO:0000976">
    <property type="term" value="F:transcription cis-regulatory region binding"/>
    <property type="evidence" value="ECO:0007669"/>
    <property type="project" value="TreeGrafter"/>
</dbReference>
<evidence type="ECO:0000259" key="6">
    <source>
        <dbReference type="PROSITE" id="PS50977"/>
    </source>
</evidence>
<keyword evidence="1" id="KW-0678">Repressor</keyword>
<keyword evidence="3 5" id="KW-0238">DNA-binding</keyword>
<dbReference type="OrthoDB" id="270177at2"/>
<reference evidence="7 8" key="1">
    <citation type="submission" date="2018-11" db="EMBL/GenBank/DDBJ databases">
        <title>Paraburkholderia sp. DHOA04, isolated from soil.</title>
        <authorList>
            <person name="Gao Z.-H."/>
            <person name="Qiu L.-H."/>
            <person name="Fu J.-C."/>
        </authorList>
    </citation>
    <scope>NUCLEOTIDE SEQUENCE [LARGE SCALE GENOMIC DNA]</scope>
    <source>
        <strain evidence="7 8">DHOA04</strain>
    </source>
</reference>
<dbReference type="GO" id="GO:0003700">
    <property type="term" value="F:DNA-binding transcription factor activity"/>
    <property type="evidence" value="ECO:0007669"/>
    <property type="project" value="TreeGrafter"/>
</dbReference>
<dbReference type="Proteomes" id="UP000272778">
    <property type="component" value="Unassembled WGS sequence"/>
</dbReference>
<dbReference type="AlphaFoldDB" id="A0A3N6PY98"/>
<keyword evidence="2" id="KW-0805">Transcription regulation</keyword>
<evidence type="ECO:0000313" key="7">
    <source>
        <dbReference type="EMBL" id="RQH05036.1"/>
    </source>
</evidence>
<dbReference type="InterPro" id="IPR009057">
    <property type="entry name" value="Homeodomain-like_sf"/>
</dbReference>
<feature type="domain" description="HTH tetR-type" evidence="6">
    <location>
        <begin position="20"/>
        <end position="80"/>
    </location>
</feature>
<evidence type="ECO:0000256" key="5">
    <source>
        <dbReference type="PROSITE-ProRule" id="PRU00335"/>
    </source>
</evidence>
<dbReference type="InterPro" id="IPR023772">
    <property type="entry name" value="DNA-bd_HTH_TetR-type_CS"/>
</dbReference>